<dbReference type="PANTHER" id="PTHR31623">
    <property type="entry name" value="F21J9.9"/>
    <property type="match status" value="1"/>
</dbReference>
<comment type="caution">
    <text evidence="4">The sequence shown here is derived from an EMBL/GenBank/DDBJ whole genome shotgun (WGS) entry which is preliminary data.</text>
</comment>
<dbReference type="PANTHER" id="PTHR31623:SF105">
    <property type="entry name" value="VINORINE SYNTHASE-LIKE"/>
    <property type="match status" value="1"/>
</dbReference>
<evidence type="ECO:0000256" key="1">
    <source>
        <dbReference type="ARBA" id="ARBA00009861"/>
    </source>
</evidence>
<proteinExistence type="inferred from homology"/>
<dbReference type="AlphaFoldDB" id="A0AAD4IRG9"/>
<dbReference type="InterPro" id="IPR023213">
    <property type="entry name" value="CAT-like_dom_sf"/>
</dbReference>
<dbReference type="EMBL" id="SDAM02004199">
    <property type="protein sequence ID" value="KAH6820198.1"/>
    <property type="molecule type" value="Genomic_DNA"/>
</dbReference>
<gene>
    <name evidence="4" type="ORF">C2S53_003434</name>
</gene>
<evidence type="ECO:0000256" key="3">
    <source>
        <dbReference type="ARBA" id="ARBA00023315"/>
    </source>
</evidence>
<dbReference type="GO" id="GO:0016746">
    <property type="term" value="F:acyltransferase activity"/>
    <property type="evidence" value="ECO:0007669"/>
    <property type="project" value="UniProtKB-KW"/>
</dbReference>
<dbReference type="Gene3D" id="3.30.559.10">
    <property type="entry name" value="Chloramphenicol acetyltransferase-like domain"/>
    <property type="match status" value="2"/>
</dbReference>
<reference evidence="4 5" key="1">
    <citation type="journal article" date="2021" name="Nat. Commun.">
        <title>Incipient diploidization of the medicinal plant Perilla within 10,000 years.</title>
        <authorList>
            <person name="Zhang Y."/>
            <person name="Shen Q."/>
            <person name="Leng L."/>
            <person name="Zhang D."/>
            <person name="Chen S."/>
            <person name="Shi Y."/>
            <person name="Ning Z."/>
            <person name="Chen S."/>
        </authorList>
    </citation>
    <scope>NUCLEOTIDE SEQUENCE [LARGE SCALE GENOMIC DNA]</scope>
    <source>
        <strain evidence="5">cv. PC099</strain>
    </source>
</reference>
<keyword evidence="3" id="KW-0012">Acyltransferase</keyword>
<keyword evidence="2" id="KW-0808">Transferase</keyword>
<dbReference type="Pfam" id="PF02458">
    <property type="entry name" value="Transferase"/>
    <property type="match status" value="1"/>
</dbReference>
<protein>
    <submittedName>
        <fullName evidence="4">Uncharacterized protein</fullName>
    </submittedName>
</protein>
<organism evidence="4 5">
    <name type="scientific">Perilla frutescens var. hirtella</name>
    <name type="common">Perilla citriodora</name>
    <name type="synonym">Perilla setoyensis</name>
    <dbReference type="NCBI Taxonomy" id="608512"/>
    <lineage>
        <taxon>Eukaryota</taxon>
        <taxon>Viridiplantae</taxon>
        <taxon>Streptophyta</taxon>
        <taxon>Embryophyta</taxon>
        <taxon>Tracheophyta</taxon>
        <taxon>Spermatophyta</taxon>
        <taxon>Magnoliopsida</taxon>
        <taxon>eudicotyledons</taxon>
        <taxon>Gunneridae</taxon>
        <taxon>Pentapetalae</taxon>
        <taxon>asterids</taxon>
        <taxon>lamiids</taxon>
        <taxon>Lamiales</taxon>
        <taxon>Lamiaceae</taxon>
        <taxon>Nepetoideae</taxon>
        <taxon>Elsholtzieae</taxon>
        <taxon>Perilla</taxon>
    </lineage>
</organism>
<evidence type="ECO:0000256" key="2">
    <source>
        <dbReference type="ARBA" id="ARBA00022679"/>
    </source>
</evidence>
<name>A0AAD4IRG9_PERFH</name>
<evidence type="ECO:0000313" key="4">
    <source>
        <dbReference type="EMBL" id="KAH6820198.1"/>
    </source>
</evidence>
<sequence>MVGIEREIIWSENVRPSSPTPQNLKTYKLPMLDQVVPSILAPITLYFSNTVEISDHESFISHTTETLKRSLSLILSRYYPLAGRVGGDGHSIDCNDEGVPFVVARFKGCSLSDHVLKNPDPNLLCRLLPCDVRWCADHEKGGPHSSVALIQVNYFDCGGIAVAVVIWHKVVDAVAKCSFIKSWAAAARGSSTEAACPNFISQALFSHKEELLKRSVPLSAVLKLGNAVMRRYVFDAAAVSKLKAECGGVERPTRVEAVSAHIWKCFMAASLENNKSFSVLSHVVNLRRRVRPPFPSECFGNWAAAVGAASSNEKEADLGVLVRKIRDSIKMVDGDYVDRLRGDGGVSGYQENLGRTWSDVPVGGDGLTISSLCNSDFYSIDFGWGKPVWLTSPCDSKPQFVNTVCLMDGRNGDGVEAWVILHQDYMPVFHQLNHAPNLPSNL</sequence>
<accession>A0AAD4IRG9</accession>
<evidence type="ECO:0000313" key="5">
    <source>
        <dbReference type="Proteomes" id="UP001190926"/>
    </source>
</evidence>
<comment type="similarity">
    <text evidence="1">Belongs to the plant acyltransferase family.</text>
</comment>
<dbReference type="Proteomes" id="UP001190926">
    <property type="component" value="Unassembled WGS sequence"/>
</dbReference>
<keyword evidence="5" id="KW-1185">Reference proteome</keyword>